<dbReference type="InParanoid" id="A0A5E4GEN9"/>
<keyword evidence="4" id="KW-0067">ATP-binding</keyword>
<keyword evidence="1" id="KW-0694">RNA-binding</keyword>
<reference evidence="3 6" key="3">
    <citation type="journal article" date="2022" name="G3 (Bethesda)">
        <title>Whole-genome sequence and methylome profiling of the almond [Prunus dulcis (Mill.) D.A. Webb] cultivar 'Nonpareil'.</title>
        <authorList>
            <person name="D'Amico-Willman K.M."/>
            <person name="Ouma W.Z."/>
            <person name="Meulia T."/>
            <person name="Sideli G.M."/>
            <person name="Gradziel T.M."/>
            <person name="Fresnedo-Ramirez J."/>
        </authorList>
    </citation>
    <scope>NUCLEOTIDE SEQUENCE [LARGE SCALE GENOMIC DNA]</scope>
    <source>
        <strain evidence="3">Clone GOH B32 T37-40</strain>
    </source>
</reference>
<dbReference type="PANTHER" id="PTHR47958">
    <property type="entry name" value="ATP-DEPENDENT RNA HELICASE DBP3"/>
    <property type="match status" value="1"/>
</dbReference>
<dbReference type="Gene3D" id="3.40.50.300">
    <property type="entry name" value="P-loop containing nucleotide triphosphate hydrolases"/>
    <property type="match status" value="1"/>
</dbReference>
<dbReference type="CDD" id="cd18787">
    <property type="entry name" value="SF2_C_DEAD"/>
    <property type="match status" value="1"/>
</dbReference>
<feature type="domain" description="Helicase C-terminal" evidence="2">
    <location>
        <begin position="147"/>
        <end position="261"/>
    </location>
</feature>
<proteinExistence type="predicted"/>
<dbReference type="InterPro" id="IPR001650">
    <property type="entry name" value="Helicase_C-like"/>
</dbReference>
<dbReference type="AlphaFoldDB" id="A0A5E4GEN9"/>
<dbReference type="Pfam" id="PF00271">
    <property type="entry name" value="Helicase_C"/>
    <property type="match status" value="1"/>
</dbReference>
<dbReference type="GO" id="GO:0004386">
    <property type="term" value="F:helicase activity"/>
    <property type="evidence" value="ECO:0007669"/>
    <property type="project" value="UniProtKB-KW"/>
</dbReference>
<evidence type="ECO:0000313" key="4">
    <source>
        <dbReference type="EMBL" id="VVA38224.1"/>
    </source>
</evidence>
<name>A0A5E4GEN9_PRUDU</name>
<evidence type="ECO:0000313" key="6">
    <source>
        <dbReference type="Proteomes" id="UP001054821"/>
    </source>
</evidence>
<reference evidence="4" key="1">
    <citation type="submission" date="2019-07" db="EMBL/GenBank/DDBJ databases">
        <authorList>
            <person name="Alioto T."/>
            <person name="Alioto T."/>
            <person name="Gomez Garrido J."/>
        </authorList>
    </citation>
    <scope>NUCLEOTIDE SEQUENCE [LARGE SCALE GENOMIC DNA]</scope>
</reference>
<dbReference type="SMART" id="SM00490">
    <property type="entry name" value="HELICc"/>
    <property type="match status" value="1"/>
</dbReference>
<reference evidence="5" key="2">
    <citation type="journal article" date="2020" name="Plant J.">
        <title>Transposons played a major role in the diversification between the closely related almond and peach genomes: results from the almond genome sequence.</title>
        <authorList>
            <person name="Alioto T."/>
            <person name="Alexiou K.G."/>
            <person name="Bardil A."/>
            <person name="Barteri F."/>
            <person name="Castanera R."/>
            <person name="Cruz F."/>
            <person name="Dhingra A."/>
            <person name="Duval H."/>
            <person name="Fernandez I Marti A."/>
            <person name="Frias L."/>
            <person name="Galan B."/>
            <person name="Garcia J.L."/>
            <person name="Howad W."/>
            <person name="Gomez-Garrido J."/>
            <person name="Gut M."/>
            <person name="Julca I."/>
            <person name="Morata J."/>
            <person name="Puigdomenech P."/>
            <person name="Ribeca P."/>
            <person name="Rubio Cabetas M.J."/>
            <person name="Vlasova A."/>
            <person name="Wirthensohn M."/>
            <person name="Garcia-Mas J."/>
            <person name="Gabaldon T."/>
            <person name="Casacuberta J.M."/>
            <person name="Arus P."/>
        </authorList>
    </citation>
    <scope>NUCLEOTIDE SEQUENCE [LARGE SCALE GENOMIC DNA]</scope>
    <source>
        <strain evidence="5">cv. Texas</strain>
    </source>
</reference>
<gene>
    <name evidence="4" type="ORF">ALMOND_2B025860</name>
    <name evidence="3" type="ORF">L3X38_000358</name>
</gene>
<keyword evidence="4" id="KW-0347">Helicase</keyword>
<dbReference type="GO" id="GO:0003723">
    <property type="term" value="F:RNA binding"/>
    <property type="evidence" value="ECO:0007669"/>
    <property type="project" value="UniProtKB-KW"/>
</dbReference>
<dbReference type="EMBL" id="JAJFAZ020000042">
    <property type="protein sequence ID" value="KAI5311308.1"/>
    <property type="molecule type" value="Genomic_DNA"/>
</dbReference>
<evidence type="ECO:0000259" key="2">
    <source>
        <dbReference type="PROSITE" id="PS51194"/>
    </source>
</evidence>
<dbReference type="Gramene" id="VVA38224">
    <property type="protein sequence ID" value="VVA38224"/>
    <property type="gene ID" value="Prudul26B025860"/>
</dbReference>
<keyword evidence="6" id="KW-1185">Reference proteome</keyword>
<keyword evidence="4" id="KW-0547">Nucleotide-binding</keyword>
<dbReference type="Proteomes" id="UP001054821">
    <property type="component" value="Unassembled WGS sequence"/>
</dbReference>
<dbReference type="PROSITE" id="PS51194">
    <property type="entry name" value="HELICASE_CTER"/>
    <property type="match status" value="1"/>
</dbReference>
<dbReference type="InterPro" id="IPR027417">
    <property type="entry name" value="P-loop_NTPase"/>
</dbReference>
<organism evidence="4 5">
    <name type="scientific">Prunus dulcis</name>
    <name type="common">Almond</name>
    <name type="synonym">Amygdalus dulcis</name>
    <dbReference type="NCBI Taxonomy" id="3755"/>
    <lineage>
        <taxon>Eukaryota</taxon>
        <taxon>Viridiplantae</taxon>
        <taxon>Streptophyta</taxon>
        <taxon>Embryophyta</taxon>
        <taxon>Tracheophyta</taxon>
        <taxon>Spermatophyta</taxon>
        <taxon>Magnoliopsida</taxon>
        <taxon>eudicotyledons</taxon>
        <taxon>Gunneridae</taxon>
        <taxon>Pentapetalae</taxon>
        <taxon>rosids</taxon>
        <taxon>fabids</taxon>
        <taxon>Rosales</taxon>
        <taxon>Rosaceae</taxon>
        <taxon>Amygdaloideae</taxon>
        <taxon>Amygdaleae</taxon>
        <taxon>Prunus</taxon>
    </lineage>
</organism>
<evidence type="ECO:0000256" key="1">
    <source>
        <dbReference type="ARBA" id="ARBA00022884"/>
    </source>
</evidence>
<sequence length="261" mass="28834">MMQQEKETLKLVGELVNEHCDLIRKHWNIVVNGEDVPPPVVSFKEMGFPEPILKALKAKGIAQENIGFCVTIGYAGMSSGEELAKQIYEVMEGFLTPMREARYPVIRSLLCLGGMATMPTQILNFTKCALLKHVTVNTGTAGTANLSVHQQVVLVQEESKNVCLLECLQKTAPAILIYCVDGAGVLYFLLIKGVEAVGIHAGMDQKESVYAISSFKAWKKDVLVATDVVSKGLYFPDIEHVISYDMPTHVEDYVQRIGRTE</sequence>
<evidence type="ECO:0000313" key="5">
    <source>
        <dbReference type="Proteomes" id="UP000327085"/>
    </source>
</evidence>
<protein>
    <submittedName>
        <fullName evidence="4">PREDICTED: probable ATP-dependent RNA helicase</fullName>
    </submittedName>
</protein>
<keyword evidence="4" id="KW-0378">Hydrolase</keyword>
<evidence type="ECO:0000313" key="3">
    <source>
        <dbReference type="EMBL" id="KAI5311308.1"/>
    </source>
</evidence>
<accession>A0A5E4GEN9</accession>
<dbReference type="EMBL" id="CABIKO010000618">
    <property type="protein sequence ID" value="VVA38224.1"/>
    <property type="molecule type" value="Genomic_DNA"/>
</dbReference>
<dbReference type="SUPFAM" id="SSF52540">
    <property type="entry name" value="P-loop containing nucleoside triphosphate hydrolases"/>
    <property type="match status" value="2"/>
</dbReference>
<dbReference type="Proteomes" id="UP000327085">
    <property type="component" value="Unassembled WGS sequence"/>
</dbReference>